<keyword evidence="3" id="KW-0574">Periplasm</keyword>
<dbReference type="Gene3D" id="3.40.190.10">
    <property type="entry name" value="Periplasmic binding protein-like II"/>
    <property type="match status" value="2"/>
</dbReference>
<reference evidence="4 5" key="1">
    <citation type="submission" date="2020-03" db="EMBL/GenBank/DDBJ databases">
        <title>Bradyrhizobium diversity isolated from nodules of Muelleranthus trifoliolatus.</title>
        <authorList>
            <person name="Klepa M."/>
            <person name="Helene L."/>
            <person name="Hungria M."/>
        </authorList>
    </citation>
    <scope>NUCLEOTIDE SEQUENCE [LARGE SCALE GENOMIC DNA]</scope>
    <source>
        <strain evidence="4 5">WSM 1744</strain>
    </source>
</reference>
<evidence type="ECO:0000313" key="4">
    <source>
        <dbReference type="EMBL" id="NOJ50087.1"/>
    </source>
</evidence>
<comment type="subcellular location">
    <subcellularLocation>
        <location evidence="1">Periplasm</location>
    </subcellularLocation>
</comment>
<dbReference type="InterPro" id="IPR050490">
    <property type="entry name" value="Bact_solute-bd_prot1"/>
</dbReference>
<evidence type="ECO:0000313" key="5">
    <source>
        <dbReference type="Proteomes" id="UP000528734"/>
    </source>
</evidence>
<name>A0A7Y4M4M6_9BRAD</name>
<keyword evidence="5" id="KW-1185">Reference proteome</keyword>
<dbReference type="Pfam" id="PF13416">
    <property type="entry name" value="SBP_bac_8"/>
    <property type="match status" value="1"/>
</dbReference>
<dbReference type="EMBL" id="JAAVLW010000010">
    <property type="protein sequence ID" value="NOJ50087.1"/>
    <property type="molecule type" value="Genomic_DNA"/>
</dbReference>
<dbReference type="AlphaFoldDB" id="A0A7Y4M4M6"/>
<dbReference type="PANTHER" id="PTHR43649:SF12">
    <property type="entry name" value="DIACETYLCHITOBIOSE BINDING PROTEIN DASA"/>
    <property type="match status" value="1"/>
</dbReference>
<accession>A0A7Y4M4M6</accession>
<comment type="caution">
    <text evidence="4">The sequence shown here is derived from an EMBL/GenBank/DDBJ whole genome shotgun (WGS) entry which is preliminary data.</text>
</comment>
<evidence type="ECO:0000256" key="3">
    <source>
        <dbReference type="ARBA" id="ARBA00022764"/>
    </source>
</evidence>
<sequence>MGLENKLARALLVGGGFCAVCSSTSQAETALSVCYINHPVQVANVAILEKWAANQGVKLNKTVTSYTVYLPKITQMLTSGANDQCDIIWNNDDWGQDLAQYLEPLDDVPNARKVEVGQLEPFHTADGNTTAVSMTTTAGILFYRADLISEAELPRTWDDLVKISQTLQSEKKVKWGYVGGMSYTNTFFSFWWTLWNNSCDVYAPAYERDNKKLAANGWKPMIYSPCQVQTAEFWWDALNSKKISPPGMTTYSRDEANAIFQAGDAAFTVADTTFLGTFNNAERSSVAGKVGIAPFPVGPMSNGVHTWIDVWGWSIPRTLPNDRKTAAKRLLGAMLGDSDGQIEQWNQTGGPPPNTDVWRTLEKNDATWRRLHTILFKPDHVHAAYYFRNWATVHKVYSDTLIRAMKGKREDITATLKAGSDAIHAGATAND</sequence>
<dbReference type="PANTHER" id="PTHR43649">
    <property type="entry name" value="ARABINOSE-BINDING PROTEIN-RELATED"/>
    <property type="match status" value="1"/>
</dbReference>
<gene>
    <name evidence="4" type="ORF">HCN50_28200</name>
</gene>
<dbReference type="Proteomes" id="UP000528734">
    <property type="component" value="Unassembled WGS sequence"/>
</dbReference>
<proteinExistence type="inferred from homology"/>
<dbReference type="InterPro" id="IPR006059">
    <property type="entry name" value="SBP"/>
</dbReference>
<evidence type="ECO:0000256" key="1">
    <source>
        <dbReference type="ARBA" id="ARBA00004418"/>
    </source>
</evidence>
<organism evidence="4 5">
    <name type="scientific">Bradyrhizobium archetypum</name>
    <dbReference type="NCBI Taxonomy" id="2721160"/>
    <lineage>
        <taxon>Bacteria</taxon>
        <taxon>Pseudomonadati</taxon>
        <taxon>Pseudomonadota</taxon>
        <taxon>Alphaproteobacteria</taxon>
        <taxon>Hyphomicrobiales</taxon>
        <taxon>Nitrobacteraceae</taxon>
        <taxon>Bradyrhizobium</taxon>
    </lineage>
</organism>
<dbReference type="GO" id="GO:0042597">
    <property type="term" value="C:periplasmic space"/>
    <property type="evidence" value="ECO:0007669"/>
    <property type="project" value="UniProtKB-SubCell"/>
</dbReference>
<evidence type="ECO:0000256" key="2">
    <source>
        <dbReference type="ARBA" id="ARBA00008520"/>
    </source>
</evidence>
<protein>
    <submittedName>
        <fullName evidence="4">Extracellular solute-binding protein</fullName>
    </submittedName>
</protein>
<dbReference type="SUPFAM" id="SSF53850">
    <property type="entry name" value="Periplasmic binding protein-like II"/>
    <property type="match status" value="1"/>
</dbReference>
<comment type="similarity">
    <text evidence="2">Belongs to the bacterial solute-binding protein 1 family.</text>
</comment>
<dbReference type="RefSeq" id="WP_171713151.1">
    <property type="nucleotide sequence ID" value="NZ_JAAVLW010000010.1"/>
</dbReference>